<sequence>MTLYNIENGSSEKSEEITALTNSLNKTVKAMDTLNESYQKLSKLISKQFMEKSKEQLLSSMLNSVSNKMKIEE</sequence>
<accession>A0A183JKD1</accession>
<reference evidence="3" key="1">
    <citation type="submission" date="2016-06" db="UniProtKB">
        <authorList>
            <consortium name="WormBaseParasite"/>
        </authorList>
    </citation>
    <scope>IDENTIFICATION</scope>
</reference>
<keyword evidence="2" id="KW-1185">Reference proteome</keyword>
<evidence type="ECO:0000313" key="2">
    <source>
        <dbReference type="Proteomes" id="UP000279833"/>
    </source>
</evidence>
<proteinExistence type="predicted"/>
<dbReference type="Proteomes" id="UP000279833">
    <property type="component" value="Unassembled WGS sequence"/>
</dbReference>
<dbReference type="WBParaSite" id="SCUD_0000316001-mRNA-1">
    <property type="protein sequence ID" value="SCUD_0000316001-mRNA-1"/>
    <property type="gene ID" value="SCUD_0000316001"/>
</dbReference>
<protein>
    <submittedName>
        <fullName evidence="1 3">Uncharacterized protein</fullName>
    </submittedName>
</protein>
<gene>
    <name evidence="1" type="ORF">SCUD_LOCUS3160</name>
</gene>
<dbReference type="AlphaFoldDB" id="A0A183JKD1"/>
<organism evidence="3">
    <name type="scientific">Schistosoma curassoni</name>
    <dbReference type="NCBI Taxonomy" id="6186"/>
    <lineage>
        <taxon>Eukaryota</taxon>
        <taxon>Metazoa</taxon>
        <taxon>Spiralia</taxon>
        <taxon>Lophotrochozoa</taxon>
        <taxon>Platyhelminthes</taxon>
        <taxon>Trematoda</taxon>
        <taxon>Digenea</taxon>
        <taxon>Strigeidida</taxon>
        <taxon>Schistosomatoidea</taxon>
        <taxon>Schistosomatidae</taxon>
        <taxon>Schistosoma</taxon>
    </lineage>
</organism>
<reference evidence="1 2" key="2">
    <citation type="submission" date="2018-11" db="EMBL/GenBank/DDBJ databases">
        <authorList>
            <consortium name="Pathogen Informatics"/>
        </authorList>
    </citation>
    <scope>NUCLEOTIDE SEQUENCE [LARGE SCALE GENOMIC DNA]</scope>
    <source>
        <strain evidence="1">Dakar</strain>
        <strain evidence="2">Dakar, Senegal</strain>
    </source>
</reference>
<name>A0A183JKD1_9TREM</name>
<evidence type="ECO:0000313" key="3">
    <source>
        <dbReference type="WBParaSite" id="SCUD_0000316001-mRNA-1"/>
    </source>
</evidence>
<evidence type="ECO:0000313" key="1">
    <source>
        <dbReference type="EMBL" id="VDO79835.1"/>
    </source>
</evidence>
<dbReference type="EMBL" id="UZAK01003456">
    <property type="protein sequence ID" value="VDO79835.1"/>
    <property type="molecule type" value="Genomic_DNA"/>
</dbReference>